<dbReference type="InterPro" id="IPR011990">
    <property type="entry name" value="TPR-like_helical_dom_sf"/>
</dbReference>
<dbReference type="PROSITE" id="PS50005">
    <property type="entry name" value="TPR"/>
    <property type="match status" value="4"/>
</dbReference>
<feature type="repeat" description="TPR" evidence="1">
    <location>
        <begin position="198"/>
        <end position="231"/>
    </location>
</feature>
<dbReference type="Pfam" id="PF13424">
    <property type="entry name" value="TPR_12"/>
    <property type="match status" value="1"/>
</dbReference>
<name>A0A517MAY9_9BACT</name>
<dbReference type="InterPro" id="IPR019734">
    <property type="entry name" value="TPR_rpt"/>
</dbReference>
<feature type="compositionally biased region" description="Polar residues" evidence="2">
    <location>
        <begin position="382"/>
        <end position="395"/>
    </location>
</feature>
<accession>A0A517MAY9</accession>
<keyword evidence="3" id="KW-0732">Signal</keyword>
<evidence type="ECO:0000256" key="2">
    <source>
        <dbReference type="SAM" id="MobiDB-lite"/>
    </source>
</evidence>
<dbReference type="SMART" id="SM00028">
    <property type="entry name" value="TPR"/>
    <property type="match status" value="4"/>
</dbReference>
<sequence length="395" mass="41753" precursor="true">MTKQTKNRLQISKRTALGAALLVCSGCVSGGGPSLAGLNPFNKNAEPTQTAGMETSESKGITGTVAATAQGARGQVSTMSSAVKSAYGKTTSSIAGIFSPKSEEMVDAMGQTIPADDPLRLDNKPDSIGPEVFVANGQLWETTGDLDKALENYNKALKAEPTNAPALASVARLKFRQSLYKEASDYFRQAVQSAPNDASLYNDWGLALSKLGEHEEAAKTIQKALAIAPGTARYANVLASVQFDAGQSDKALETLTQHNKPAVAHFNMAYLEFNQGNYDRARLQLNKALSFEDDASDDSAVRRAIDRSKELLARLDGPAGQIANVAQAAPQAYDAAKQLSQTVNQVMATSQQPGAEPTADQPAANPVAGPFTLPPDFYKQPAAQTAQQPSDTSSR</sequence>
<evidence type="ECO:0000313" key="4">
    <source>
        <dbReference type="EMBL" id="QDS92036.1"/>
    </source>
</evidence>
<evidence type="ECO:0000256" key="1">
    <source>
        <dbReference type="PROSITE-ProRule" id="PRU00339"/>
    </source>
</evidence>
<dbReference type="EMBL" id="CP036262">
    <property type="protein sequence ID" value="QDS92036.1"/>
    <property type="molecule type" value="Genomic_DNA"/>
</dbReference>
<keyword evidence="5" id="KW-1185">Reference proteome</keyword>
<dbReference type="KEGG" id="rml:FF011L_07720"/>
<feature type="repeat" description="TPR" evidence="1">
    <location>
        <begin position="130"/>
        <end position="163"/>
    </location>
</feature>
<evidence type="ECO:0000256" key="3">
    <source>
        <dbReference type="SAM" id="SignalP"/>
    </source>
</evidence>
<dbReference type="PANTHER" id="PTHR12558:SF13">
    <property type="entry name" value="CELL DIVISION CYCLE PROTEIN 27 HOMOLOG"/>
    <property type="match status" value="1"/>
</dbReference>
<evidence type="ECO:0000313" key="5">
    <source>
        <dbReference type="Proteomes" id="UP000320672"/>
    </source>
</evidence>
<dbReference type="Pfam" id="PF13181">
    <property type="entry name" value="TPR_8"/>
    <property type="match status" value="2"/>
</dbReference>
<dbReference type="Proteomes" id="UP000320672">
    <property type="component" value="Chromosome"/>
</dbReference>
<dbReference type="PROSITE" id="PS50293">
    <property type="entry name" value="TPR_REGION"/>
    <property type="match status" value="1"/>
</dbReference>
<dbReference type="PANTHER" id="PTHR12558">
    <property type="entry name" value="CELL DIVISION CYCLE 16,23,27"/>
    <property type="match status" value="1"/>
</dbReference>
<dbReference type="Gene3D" id="1.25.40.10">
    <property type="entry name" value="Tetratricopeptide repeat domain"/>
    <property type="match status" value="1"/>
</dbReference>
<dbReference type="SUPFAM" id="SSF48452">
    <property type="entry name" value="TPR-like"/>
    <property type="match status" value="1"/>
</dbReference>
<keyword evidence="1" id="KW-0802">TPR repeat</keyword>
<feature type="repeat" description="TPR" evidence="1">
    <location>
        <begin position="164"/>
        <end position="197"/>
    </location>
</feature>
<feature type="signal peptide" evidence="3">
    <location>
        <begin position="1"/>
        <end position="30"/>
    </location>
</feature>
<feature type="chain" id="PRO_5021926853" evidence="3">
    <location>
        <begin position="31"/>
        <end position="395"/>
    </location>
</feature>
<feature type="region of interest" description="Disordered" evidence="2">
    <location>
        <begin position="347"/>
        <end position="395"/>
    </location>
</feature>
<reference evidence="4 5" key="1">
    <citation type="submission" date="2019-02" db="EMBL/GenBank/DDBJ databases">
        <title>Deep-cultivation of Planctomycetes and their phenomic and genomic characterization uncovers novel biology.</title>
        <authorList>
            <person name="Wiegand S."/>
            <person name="Jogler M."/>
            <person name="Boedeker C."/>
            <person name="Pinto D."/>
            <person name="Vollmers J."/>
            <person name="Rivas-Marin E."/>
            <person name="Kohn T."/>
            <person name="Peeters S.H."/>
            <person name="Heuer A."/>
            <person name="Rast P."/>
            <person name="Oberbeckmann S."/>
            <person name="Bunk B."/>
            <person name="Jeske O."/>
            <person name="Meyerdierks A."/>
            <person name="Storesund J.E."/>
            <person name="Kallscheuer N."/>
            <person name="Luecker S."/>
            <person name="Lage O.M."/>
            <person name="Pohl T."/>
            <person name="Merkel B.J."/>
            <person name="Hornburger P."/>
            <person name="Mueller R.-W."/>
            <person name="Bruemmer F."/>
            <person name="Labrenz M."/>
            <person name="Spormann A.M."/>
            <person name="Op den Camp H."/>
            <person name="Overmann J."/>
            <person name="Amann R."/>
            <person name="Jetten M.S.M."/>
            <person name="Mascher T."/>
            <person name="Medema M.H."/>
            <person name="Devos D.P."/>
            <person name="Kaster A.-K."/>
            <person name="Ovreas L."/>
            <person name="Rohde M."/>
            <person name="Galperin M.Y."/>
            <person name="Jogler C."/>
        </authorList>
    </citation>
    <scope>NUCLEOTIDE SEQUENCE [LARGE SCALE GENOMIC DNA]</scope>
    <source>
        <strain evidence="4 5">FF011L</strain>
    </source>
</reference>
<protein>
    <submittedName>
        <fullName evidence="4">Photosystem I assembly protein Ycf3</fullName>
    </submittedName>
</protein>
<gene>
    <name evidence="4" type="ORF">FF011L_07720</name>
</gene>
<dbReference type="AlphaFoldDB" id="A0A517MAY9"/>
<organism evidence="4 5">
    <name type="scientific">Roseimaritima multifibrata</name>
    <dbReference type="NCBI Taxonomy" id="1930274"/>
    <lineage>
        <taxon>Bacteria</taxon>
        <taxon>Pseudomonadati</taxon>
        <taxon>Planctomycetota</taxon>
        <taxon>Planctomycetia</taxon>
        <taxon>Pirellulales</taxon>
        <taxon>Pirellulaceae</taxon>
        <taxon>Roseimaritima</taxon>
    </lineage>
</organism>
<proteinExistence type="predicted"/>
<feature type="repeat" description="TPR" evidence="1">
    <location>
        <begin position="262"/>
        <end position="295"/>
    </location>
</feature>